<dbReference type="AlphaFoldDB" id="A0A1N6HBA0"/>
<dbReference type="RefSeq" id="WP_074240252.1">
    <property type="nucleotide sequence ID" value="NZ_FSRA01000001.1"/>
</dbReference>
<protein>
    <submittedName>
        <fullName evidence="1">Uncharacterized protein</fullName>
    </submittedName>
</protein>
<name>A0A1N6HBA0_9BACT</name>
<dbReference type="Gene3D" id="2.30.29.80">
    <property type="match status" value="1"/>
</dbReference>
<sequence>MSNPVTISPRPPVIKSMNYELLRTQGLQYIEKVASQLWTDYNVHDPGITLLELLCYAITDLGYRTAMPVKDLLATKTDNKLTFQQQFYSAAQILPNRPVTVNDYRKLFIDIPGIKNAWIRKAVYTLFLDARTKTLVATPPLANSYTPIALNGIYDVFLELDALTPEEEENLTPGQIKAKQDALILLAREAYHRNRNLCEDLGSITLIPEQRIQVCADIEIKAEANPEEVMAEVLFGIQQYLSPLIRQYTLAEMLEQQYPMDEIFEGPYLTNGFLPDKELERSVLRTHIYSSDIIGIVMDIPGVVSVKEILLNYCDMPNGRHEWCLPVAAWHKPTLCLDKAAIHFFKDVIPVTVKKDVALDLLNEKINVVNQLVKSSDYDYGLGRYMDVADYTPLLNQLPVTYGVGPFGLPAQASEERRAQAKQLKGYLLFFDQILANYLAQLSNVRSLFRVQFSEAELAEDPHTYFFQKIKTGGFPGIQDLIKEYASFELPGVNHLPELINSYDRPVERSNRFLDHLLSRFAERFSDYVMQLYSLYGQKAAEDVLIDKKAFLNEYPAISRDRSAGFDYFNHDVAVWDTDNVSGMEHRIARLIGIPNYNRRVISVIKYEIYQELDTDGKDEFRFRLIDPVTNKILLSSSHKYSVRADCEIAFKTAMRLCADGSNYSAKLTSDGKHYFNVTEDGNVIARRIEYFETEEQMDNAIDFLIAFVKKNYSDEGFFVVEHILLRPDITYLKSLPGEALNPDNFLPVCADKDCDDGCALDPYSFRITVIMPANTARFRETGFREYIEKLIRMETPAHVQPKICWLNDTELGLFEGAFRTWLELKQQEEMNSPEGLAALQELIKILYQVKSIYPVGELSDCASPSPTPILLGRTNLGNQNA</sequence>
<evidence type="ECO:0000313" key="1">
    <source>
        <dbReference type="EMBL" id="SIO17098.1"/>
    </source>
</evidence>
<evidence type="ECO:0000313" key="2">
    <source>
        <dbReference type="Proteomes" id="UP000185003"/>
    </source>
</evidence>
<accession>A0A1N6HBA0</accession>
<proteinExistence type="predicted"/>
<keyword evidence="2" id="KW-1185">Reference proteome</keyword>
<dbReference type="Proteomes" id="UP000185003">
    <property type="component" value="Unassembled WGS sequence"/>
</dbReference>
<dbReference type="EMBL" id="FSRA01000001">
    <property type="protein sequence ID" value="SIO17098.1"/>
    <property type="molecule type" value="Genomic_DNA"/>
</dbReference>
<organism evidence="1 2">
    <name type="scientific">Chitinophaga niabensis</name>
    <dbReference type="NCBI Taxonomy" id="536979"/>
    <lineage>
        <taxon>Bacteria</taxon>
        <taxon>Pseudomonadati</taxon>
        <taxon>Bacteroidota</taxon>
        <taxon>Chitinophagia</taxon>
        <taxon>Chitinophagales</taxon>
        <taxon>Chitinophagaceae</taxon>
        <taxon>Chitinophaga</taxon>
    </lineage>
</organism>
<dbReference type="STRING" id="536979.SAMN04488055_3284"/>
<reference evidence="1 2" key="1">
    <citation type="submission" date="2016-11" db="EMBL/GenBank/DDBJ databases">
        <authorList>
            <person name="Jaros S."/>
            <person name="Januszkiewicz K."/>
            <person name="Wedrychowicz H."/>
        </authorList>
    </citation>
    <scope>NUCLEOTIDE SEQUENCE [LARGE SCALE GENOMIC DNA]</scope>
    <source>
        <strain evidence="1 2">DSM 24787</strain>
    </source>
</reference>
<gene>
    <name evidence="1" type="ORF">SAMN04488055_3284</name>
</gene>